<dbReference type="GO" id="GO:0045454">
    <property type="term" value="P:cell redox homeostasis"/>
    <property type="evidence" value="ECO:0007669"/>
    <property type="project" value="TreeGrafter"/>
</dbReference>
<name>E6PG56_9ZZZZ</name>
<proteinExistence type="inferred from homology"/>
<evidence type="ECO:0000256" key="2">
    <source>
        <dbReference type="ARBA" id="ARBA00013017"/>
    </source>
</evidence>
<evidence type="ECO:0000256" key="4">
    <source>
        <dbReference type="ARBA" id="ARBA00022862"/>
    </source>
</evidence>
<dbReference type="SUPFAM" id="SSF52833">
    <property type="entry name" value="Thioredoxin-like"/>
    <property type="match status" value="1"/>
</dbReference>
<protein>
    <recommendedName>
        <fullName evidence="2">thioredoxin-dependent peroxiredoxin</fullName>
        <ecNumber evidence="2">1.11.1.24</ecNumber>
    </recommendedName>
    <alternativeName>
        <fullName evidence="8">Thioredoxin peroxidase</fullName>
    </alternativeName>
</protein>
<reference evidence="12" key="1">
    <citation type="submission" date="2009-10" db="EMBL/GenBank/DDBJ databases">
        <title>Diversity of trophic interactions inside an arsenic-rich microbial ecosystem.</title>
        <authorList>
            <person name="Bertin P.N."/>
            <person name="Heinrich-Salmeron A."/>
            <person name="Pelletier E."/>
            <person name="Goulhen-Chollet F."/>
            <person name="Arsene-Ploetze F."/>
            <person name="Gallien S."/>
            <person name="Calteau A."/>
            <person name="Vallenet D."/>
            <person name="Casiot C."/>
            <person name="Chane-Woon-Ming B."/>
            <person name="Giloteaux L."/>
            <person name="Barakat M."/>
            <person name="Bonnefoy V."/>
            <person name="Bruneel O."/>
            <person name="Chandler M."/>
            <person name="Cleiss J."/>
            <person name="Duran R."/>
            <person name="Elbaz-Poulichet F."/>
            <person name="Fonknechten N."/>
            <person name="Lauga B."/>
            <person name="Mornico D."/>
            <person name="Ortet P."/>
            <person name="Schaeffer C."/>
            <person name="Siguier P."/>
            <person name="Alexander Thil Smith A."/>
            <person name="Van Dorsselaer A."/>
            <person name="Weissenbach J."/>
            <person name="Medigue C."/>
            <person name="Le Paslier D."/>
        </authorList>
    </citation>
    <scope>NUCLEOTIDE SEQUENCE</scope>
</reference>
<keyword evidence="6" id="KW-1015">Disulfide bond</keyword>
<dbReference type="GO" id="GO:0034599">
    <property type="term" value="P:cellular response to oxidative stress"/>
    <property type="evidence" value="ECO:0007669"/>
    <property type="project" value="TreeGrafter"/>
</dbReference>
<dbReference type="EMBL" id="CABL01000008">
    <property type="protein sequence ID" value="CBH75444.1"/>
    <property type="molecule type" value="Genomic_DNA"/>
</dbReference>
<dbReference type="FunFam" id="3.40.30.10:FF:000007">
    <property type="entry name" value="Thioredoxin-dependent thiol peroxidase"/>
    <property type="match status" value="1"/>
</dbReference>
<evidence type="ECO:0000256" key="5">
    <source>
        <dbReference type="ARBA" id="ARBA00023002"/>
    </source>
</evidence>
<comment type="caution">
    <text evidence="12">The sequence shown here is derived from an EMBL/GenBank/DDBJ whole genome shotgun (WGS) entry which is preliminary data.</text>
</comment>
<organism evidence="12">
    <name type="scientific">mine drainage metagenome</name>
    <dbReference type="NCBI Taxonomy" id="410659"/>
    <lineage>
        <taxon>unclassified sequences</taxon>
        <taxon>metagenomes</taxon>
        <taxon>ecological metagenomes</taxon>
    </lineage>
</organism>
<keyword evidence="7" id="KW-0676">Redox-active center</keyword>
<dbReference type="PANTHER" id="PTHR42801">
    <property type="entry name" value="THIOREDOXIN-DEPENDENT PEROXIDE REDUCTASE"/>
    <property type="match status" value="1"/>
</dbReference>
<evidence type="ECO:0000256" key="9">
    <source>
        <dbReference type="ARBA" id="ARBA00038489"/>
    </source>
</evidence>
<evidence type="ECO:0000313" key="12">
    <source>
        <dbReference type="EMBL" id="CBH75444.1"/>
    </source>
</evidence>
<dbReference type="GO" id="GO:0005737">
    <property type="term" value="C:cytoplasm"/>
    <property type="evidence" value="ECO:0007669"/>
    <property type="project" value="TreeGrafter"/>
</dbReference>
<evidence type="ECO:0000256" key="3">
    <source>
        <dbReference type="ARBA" id="ARBA00022559"/>
    </source>
</evidence>
<dbReference type="AlphaFoldDB" id="E6PG56"/>
<evidence type="ECO:0000256" key="7">
    <source>
        <dbReference type="ARBA" id="ARBA00023284"/>
    </source>
</evidence>
<comment type="catalytic activity">
    <reaction evidence="10">
        <text>a hydroperoxide + [thioredoxin]-dithiol = an alcohol + [thioredoxin]-disulfide + H2O</text>
        <dbReference type="Rhea" id="RHEA:62620"/>
        <dbReference type="Rhea" id="RHEA-COMP:10698"/>
        <dbReference type="Rhea" id="RHEA-COMP:10700"/>
        <dbReference type="ChEBI" id="CHEBI:15377"/>
        <dbReference type="ChEBI" id="CHEBI:29950"/>
        <dbReference type="ChEBI" id="CHEBI:30879"/>
        <dbReference type="ChEBI" id="CHEBI:35924"/>
        <dbReference type="ChEBI" id="CHEBI:50058"/>
        <dbReference type="EC" id="1.11.1.24"/>
    </reaction>
</comment>
<gene>
    <name evidence="12" type="primary">bcp</name>
    <name evidence="12" type="ORF">CARN1_1461</name>
</gene>
<feature type="domain" description="Thioredoxin" evidence="11">
    <location>
        <begin position="2"/>
        <end position="151"/>
    </location>
</feature>
<comment type="similarity">
    <text evidence="9">Belongs to the peroxiredoxin family. BCP/PrxQ subfamily.</text>
</comment>
<dbReference type="Gene3D" id="3.40.30.10">
    <property type="entry name" value="Glutaredoxin"/>
    <property type="match status" value="1"/>
</dbReference>
<dbReference type="InterPro" id="IPR050924">
    <property type="entry name" value="Peroxiredoxin_BCP/PrxQ"/>
</dbReference>
<evidence type="ECO:0000256" key="6">
    <source>
        <dbReference type="ARBA" id="ARBA00023157"/>
    </source>
</evidence>
<dbReference type="InterPro" id="IPR013766">
    <property type="entry name" value="Thioredoxin_domain"/>
</dbReference>
<dbReference type="EC" id="1.11.1.24" evidence="2"/>
<accession>E6PG56</accession>
<evidence type="ECO:0000259" key="11">
    <source>
        <dbReference type="PROSITE" id="PS51352"/>
    </source>
</evidence>
<dbReference type="PANTHER" id="PTHR42801:SF4">
    <property type="entry name" value="AHPC_TSA FAMILY PROTEIN"/>
    <property type="match status" value="1"/>
</dbReference>
<evidence type="ECO:0000256" key="10">
    <source>
        <dbReference type="ARBA" id="ARBA00049091"/>
    </source>
</evidence>
<dbReference type="GO" id="GO:0008379">
    <property type="term" value="F:thioredoxin peroxidase activity"/>
    <property type="evidence" value="ECO:0007669"/>
    <property type="project" value="TreeGrafter"/>
</dbReference>
<comment type="subunit">
    <text evidence="1">Monomer.</text>
</comment>
<sequence length="151" mass="16462">MIGVGDTLPKVTLLDDEGRTVHTPDLLGAPLVLYFYPKDDTPGCTSEASQFRDLYRAFERKGASIVGVSRDPVLSHQKFKAKYKIPFALLSDTESELCNACGVLVEKNMYGKKRIGVARATFLFDATGKVVALWPKVSVDGHAEEVLAAIS</sequence>
<dbReference type="PIRSF" id="PIRSF000239">
    <property type="entry name" value="AHPC"/>
    <property type="match status" value="1"/>
</dbReference>
<dbReference type="InterPro" id="IPR024706">
    <property type="entry name" value="Peroxiredoxin_AhpC-typ"/>
</dbReference>
<keyword evidence="5" id="KW-0560">Oxidoreductase</keyword>
<dbReference type="InterPro" id="IPR000866">
    <property type="entry name" value="AhpC/TSA"/>
</dbReference>
<keyword evidence="4" id="KW-0049">Antioxidant</keyword>
<keyword evidence="3" id="KW-0575">Peroxidase</keyword>
<dbReference type="PROSITE" id="PS51352">
    <property type="entry name" value="THIOREDOXIN_2"/>
    <property type="match status" value="1"/>
</dbReference>
<dbReference type="InterPro" id="IPR036249">
    <property type="entry name" value="Thioredoxin-like_sf"/>
</dbReference>
<dbReference type="Pfam" id="PF00578">
    <property type="entry name" value="AhpC-TSA"/>
    <property type="match status" value="1"/>
</dbReference>
<evidence type="ECO:0000256" key="8">
    <source>
        <dbReference type="ARBA" id="ARBA00032824"/>
    </source>
</evidence>
<evidence type="ECO:0000256" key="1">
    <source>
        <dbReference type="ARBA" id="ARBA00011245"/>
    </source>
</evidence>
<dbReference type="CDD" id="cd03017">
    <property type="entry name" value="PRX_BCP"/>
    <property type="match status" value="1"/>
</dbReference>